<sequence>MGLPVNLRNNMNTMKTKFYFLLSWCMIMFISCTEDIEPQFGQVAQDENGFIAKKAKQYKVTLRTNLGEQYLMGTGATPKVDYDADLKGDRFYIIGSLGGEPEYEFDENSGKLSVPYPTINYFEGGLGSDSHNLYYTIPGKWSFQVVAIHEKKENNRVCYVAYESEVKEILVKFPDVYQMRDELKDHMKSVWEEAIAQTNEKYSVQKGFWIYAVIQTENLKIEYGPTESEYYSPCDNWDRVNPGRPDIKIPIESWGYAKYPIGYFHTHTPLTYCTSDVERETGFSTADEAWQDGNETPILVYDYTSRITSGHDIHESADLYVSYDCYMRKLPTTWGELEKVY</sequence>
<reference evidence="1 2" key="1">
    <citation type="submission" date="2011-03" db="EMBL/GenBank/DDBJ databases">
        <authorList>
            <person name="Weinstock G."/>
            <person name="Sodergren E."/>
            <person name="Clifton S."/>
            <person name="Fulton L."/>
            <person name="Fulton B."/>
            <person name="Courtney L."/>
            <person name="Fronick C."/>
            <person name="Harrison M."/>
            <person name="Strong C."/>
            <person name="Farmer C."/>
            <person name="Delahaunty K."/>
            <person name="Markovic C."/>
            <person name="Hall O."/>
            <person name="Minx P."/>
            <person name="Tomlinson C."/>
            <person name="Mitreva M."/>
            <person name="Hou S."/>
            <person name="Chen J."/>
            <person name="Wollam A."/>
            <person name="Pepin K.H."/>
            <person name="Johnson M."/>
            <person name="Bhonagiri V."/>
            <person name="Zhang X."/>
            <person name="Suruliraj S."/>
            <person name="Warren W."/>
            <person name="Chinwalla A."/>
            <person name="Mardis E.R."/>
            <person name="Wilson R.K."/>
        </authorList>
    </citation>
    <scope>NUCLEOTIDE SEQUENCE [LARGE SCALE GENOMIC DNA]</scope>
    <source>
        <strain evidence="1 2">YIT 11840</strain>
    </source>
</reference>
<comment type="caution">
    <text evidence="1">The sequence shown here is derived from an EMBL/GenBank/DDBJ whole genome shotgun (WGS) entry which is preliminary data.</text>
</comment>
<dbReference type="Proteomes" id="UP000003598">
    <property type="component" value="Unassembled WGS sequence"/>
</dbReference>
<dbReference type="AlphaFoldDB" id="G5SM69"/>
<proteinExistence type="predicted"/>
<organism evidence="1 2">
    <name type="scientific">Paraprevotella clara YIT 11840</name>
    <dbReference type="NCBI Taxonomy" id="762968"/>
    <lineage>
        <taxon>Bacteria</taxon>
        <taxon>Pseudomonadati</taxon>
        <taxon>Bacteroidota</taxon>
        <taxon>Bacteroidia</taxon>
        <taxon>Bacteroidales</taxon>
        <taxon>Prevotellaceae</taxon>
        <taxon>Paraprevotella</taxon>
    </lineage>
</organism>
<accession>G5SM69</accession>
<keyword evidence="2" id="KW-1185">Reference proteome</keyword>
<name>G5SM69_9BACT</name>
<dbReference type="OrthoDB" id="1091203at2"/>
<dbReference type="HOGENOM" id="CLU_813411_0_0_10"/>
<evidence type="ECO:0000313" key="2">
    <source>
        <dbReference type="Proteomes" id="UP000003598"/>
    </source>
</evidence>
<dbReference type="EMBL" id="AFFY01000005">
    <property type="protein sequence ID" value="EHH01627.1"/>
    <property type="molecule type" value="Genomic_DNA"/>
</dbReference>
<dbReference type="STRING" id="762968.HMPREF9441_00442"/>
<evidence type="ECO:0000313" key="1">
    <source>
        <dbReference type="EMBL" id="EHH01627.1"/>
    </source>
</evidence>
<gene>
    <name evidence="1" type="ORF">HMPREF9441_00442</name>
</gene>
<dbReference type="PATRIC" id="fig|762968.3.peg.397"/>
<protein>
    <submittedName>
        <fullName evidence="1">Uncharacterized protein</fullName>
    </submittedName>
</protein>